<keyword evidence="7 11" id="KW-0694">RNA-binding</keyword>
<feature type="active site" description="Cysteine persulfide intermediate" evidence="11">
    <location>
        <position position="199"/>
    </location>
</feature>
<feature type="binding site" evidence="11">
    <location>
        <position position="125"/>
    </location>
    <ligand>
        <name>ATP</name>
        <dbReference type="ChEBI" id="CHEBI:30616"/>
    </ligand>
</feature>
<evidence type="ECO:0000256" key="11">
    <source>
        <dbReference type="HAMAP-Rule" id="MF_00144"/>
    </source>
</evidence>
<comment type="similarity">
    <text evidence="11">Belongs to the MnmA/TRMU family.</text>
</comment>
<dbReference type="GO" id="GO:0002143">
    <property type="term" value="P:tRNA wobble position uridine thiolation"/>
    <property type="evidence" value="ECO:0007669"/>
    <property type="project" value="TreeGrafter"/>
</dbReference>
<dbReference type="GO" id="GO:0103016">
    <property type="term" value="F:tRNA-uridine 2-sulfurtransferase activity"/>
    <property type="evidence" value="ECO:0007669"/>
    <property type="project" value="UniProtKB-EC"/>
</dbReference>
<evidence type="ECO:0000259" key="13">
    <source>
        <dbReference type="Pfam" id="PF20259"/>
    </source>
</evidence>
<keyword evidence="1 11" id="KW-0963">Cytoplasm</keyword>
<dbReference type="Gene3D" id="2.40.30.10">
    <property type="entry name" value="Translation factors"/>
    <property type="match status" value="1"/>
</dbReference>
<keyword evidence="15" id="KW-1185">Reference proteome</keyword>
<dbReference type="FunFam" id="2.30.30.280:FF:000001">
    <property type="entry name" value="tRNA-specific 2-thiouridylase MnmA"/>
    <property type="match status" value="1"/>
</dbReference>
<keyword evidence="5 11" id="KW-0547">Nucleotide-binding</keyword>
<comment type="caution">
    <text evidence="11">Lacks conserved residue(s) required for the propagation of feature annotation.</text>
</comment>
<dbReference type="Pfam" id="PF20258">
    <property type="entry name" value="tRNA_Me_trans_C"/>
    <property type="match status" value="1"/>
</dbReference>
<reference evidence="15" key="1">
    <citation type="submission" date="2016-10" db="EMBL/GenBank/DDBJ databases">
        <authorList>
            <person name="Varghese N."/>
            <person name="Submissions S."/>
        </authorList>
    </citation>
    <scope>NUCLEOTIDE SEQUENCE [LARGE SCALE GENOMIC DNA]</scope>
    <source>
        <strain evidence="15">KPR-1</strain>
    </source>
</reference>
<sequence>MKVLAALSGGVDSAVAAARAVDAGHDVVGVHMALSKSRAQHRTGSRGCCSIEDASDAQRAAAHLGIPYYVWDLSDEFEDFVVADFLAEYEAGRTPNPCVRCNEHIKFAALADRGSALGFDAVATGHYAQLIPGLTPTPELHRAVDRFKDQSYVLAVMGQERLTHSLFPLGDVASKDEVRAEAEARGLRVSAKPDSYDICFVADGDTSGFLRRRLGSRPGAILDASGKEIGEHRGAYAYTVGQRRGLGLTVPAADGRPRYVLEVNTAANTVTVGPKEALSVSAITGRDIVWLAPDDDGESGDITIQVRAHGRDIPATISREGDTLSVELGEQLRGIAPGQSLVVYRGTRVLGQATISGARRVE</sequence>
<dbReference type="FunFam" id="3.40.50.620:FF:000057">
    <property type="entry name" value="tRNA-specific 2-thiouridylase MnmA"/>
    <property type="match status" value="1"/>
</dbReference>
<feature type="domain" description="tRNA-specific 2-thiouridylase MnmA-like central" evidence="13">
    <location>
        <begin position="208"/>
        <end position="273"/>
    </location>
</feature>
<dbReference type="HAMAP" id="MF_00144">
    <property type="entry name" value="tRNA_thiouridyl_MnmA"/>
    <property type="match status" value="1"/>
</dbReference>
<keyword evidence="8" id="KW-1015">Disulfide bond</keyword>
<feature type="domain" description="tRNA-specific 2-thiouridylase MnmA-like C-terminal" evidence="12">
    <location>
        <begin position="282"/>
        <end position="355"/>
    </location>
</feature>
<dbReference type="CDD" id="cd01998">
    <property type="entry name" value="MnmA_TRMU-like"/>
    <property type="match status" value="1"/>
</dbReference>
<keyword evidence="3 11" id="KW-0808">Transferase</keyword>
<evidence type="ECO:0000256" key="2">
    <source>
        <dbReference type="ARBA" id="ARBA00022555"/>
    </source>
</evidence>
<evidence type="ECO:0000256" key="8">
    <source>
        <dbReference type="ARBA" id="ARBA00023157"/>
    </source>
</evidence>
<evidence type="ECO:0000256" key="3">
    <source>
        <dbReference type="ARBA" id="ARBA00022679"/>
    </source>
</evidence>
<feature type="site" description="Interaction with tRNA" evidence="11">
    <location>
        <position position="339"/>
    </location>
</feature>
<evidence type="ECO:0000256" key="9">
    <source>
        <dbReference type="ARBA" id="ARBA00051542"/>
    </source>
</evidence>
<organism evidence="14 15">
    <name type="scientific">Bowdeniella nasicola</name>
    <dbReference type="NCBI Taxonomy" id="208480"/>
    <lineage>
        <taxon>Bacteria</taxon>
        <taxon>Bacillati</taxon>
        <taxon>Actinomycetota</taxon>
        <taxon>Actinomycetes</taxon>
        <taxon>Actinomycetales</taxon>
        <taxon>Actinomycetaceae</taxon>
        <taxon>Bowdeniella</taxon>
    </lineage>
</organism>
<keyword evidence="4 11" id="KW-0819">tRNA processing</keyword>
<dbReference type="SUPFAM" id="SSF52402">
    <property type="entry name" value="Adenine nucleotide alpha hydrolases-like"/>
    <property type="match status" value="1"/>
</dbReference>
<evidence type="ECO:0000256" key="1">
    <source>
        <dbReference type="ARBA" id="ARBA00022490"/>
    </source>
</evidence>
<dbReference type="EMBL" id="FNQV01000001">
    <property type="protein sequence ID" value="SDZ78039.1"/>
    <property type="molecule type" value="Genomic_DNA"/>
</dbReference>
<feature type="site" description="Interaction with tRNA" evidence="11">
    <location>
        <position position="126"/>
    </location>
</feature>
<name>A0A1H3VTF0_9ACTO</name>
<comment type="subcellular location">
    <subcellularLocation>
        <location evidence="11">Cytoplasm</location>
    </subcellularLocation>
</comment>
<dbReference type="RefSeq" id="WP_092561126.1">
    <property type="nucleotide sequence ID" value="NZ_FNQV01000001.1"/>
</dbReference>
<dbReference type="InterPro" id="IPR004506">
    <property type="entry name" value="MnmA-like"/>
</dbReference>
<evidence type="ECO:0000256" key="6">
    <source>
        <dbReference type="ARBA" id="ARBA00022840"/>
    </source>
</evidence>
<dbReference type="InterPro" id="IPR046885">
    <property type="entry name" value="MnmA-like_C"/>
</dbReference>
<evidence type="ECO:0000313" key="15">
    <source>
        <dbReference type="Proteomes" id="UP000199288"/>
    </source>
</evidence>
<evidence type="ECO:0000313" key="14">
    <source>
        <dbReference type="EMBL" id="SDZ78039.1"/>
    </source>
</evidence>
<feature type="region of interest" description="Interaction with tRNA" evidence="11">
    <location>
        <begin position="148"/>
        <end position="150"/>
    </location>
</feature>
<comment type="function">
    <text evidence="10 11">Catalyzes the 2-thiolation of uridine at the wobble position (U34) of tRNA, leading to the formation of s(2)U34.</text>
</comment>
<dbReference type="OrthoDB" id="9800696at2"/>
<keyword evidence="6 11" id="KW-0067">ATP-binding</keyword>
<dbReference type="GO" id="GO:0005524">
    <property type="term" value="F:ATP binding"/>
    <property type="evidence" value="ECO:0007669"/>
    <property type="project" value="UniProtKB-KW"/>
</dbReference>
<evidence type="ECO:0000259" key="12">
    <source>
        <dbReference type="Pfam" id="PF20258"/>
    </source>
</evidence>
<feature type="binding site" evidence="11">
    <location>
        <position position="32"/>
    </location>
    <ligand>
        <name>ATP</name>
        <dbReference type="ChEBI" id="CHEBI:30616"/>
    </ligand>
</feature>
<dbReference type="NCBIfam" id="TIGR00420">
    <property type="entry name" value="trmU"/>
    <property type="match status" value="1"/>
</dbReference>
<proteinExistence type="inferred from homology"/>
<gene>
    <name evidence="11" type="primary">mnmA</name>
    <name evidence="14" type="ORF">SAMN02910418_00228</name>
</gene>
<keyword evidence="2 11" id="KW-0820">tRNA-binding</keyword>
<evidence type="ECO:0000256" key="10">
    <source>
        <dbReference type="ARBA" id="ARBA00056575"/>
    </source>
</evidence>
<comment type="catalytic activity">
    <reaction evidence="9 11">
        <text>S-sulfanyl-L-cysteinyl-[protein] + uridine(34) in tRNA + AH2 + ATP = 2-thiouridine(34) in tRNA + L-cysteinyl-[protein] + A + AMP + diphosphate + H(+)</text>
        <dbReference type="Rhea" id="RHEA:47032"/>
        <dbReference type="Rhea" id="RHEA-COMP:10131"/>
        <dbReference type="Rhea" id="RHEA-COMP:11726"/>
        <dbReference type="Rhea" id="RHEA-COMP:11727"/>
        <dbReference type="Rhea" id="RHEA-COMP:11728"/>
        <dbReference type="ChEBI" id="CHEBI:13193"/>
        <dbReference type="ChEBI" id="CHEBI:15378"/>
        <dbReference type="ChEBI" id="CHEBI:17499"/>
        <dbReference type="ChEBI" id="CHEBI:29950"/>
        <dbReference type="ChEBI" id="CHEBI:30616"/>
        <dbReference type="ChEBI" id="CHEBI:33019"/>
        <dbReference type="ChEBI" id="CHEBI:61963"/>
        <dbReference type="ChEBI" id="CHEBI:65315"/>
        <dbReference type="ChEBI" id="CHEBI:87170"/>
        <dbReference type="ChEBI" id="CHEBI:456215"/>
        <dbReference type="EC" id="2.8.1.13"/>
    </reaction>
</comment>
<accession>A0A1H3VTF0</accession>
<dbReference type="InterPro" id="IPR023382">
    <property type="entry name" value="MnmA-like_central_sf"/>
</dbReference>
<dbReference type="PANTHER" id="PTHR11933">
    <property type="entry name" value="TRNA 5-METHYLAMINOMETHYL-2-THIOURIDYLATE -METHYLTRANSFERASE"/>
    <property type="match status" value="1"/>
</dbReference>
<dbReference type="Gene3D" id="2.30.30.280">
    <property type="entry name" value="Adenine nucleotide alpha hydrolases-like domains"/>
    <property type="match status" value="1"/>
</dbReference>
<evidence type="ECO:0000256" key="4">
    <source>
        <dbReference type="ARBA" id="ARBA00022694"/>
    </source>
</evidence>
<dbReference type="InterPro" id="IPR014729">
    <property type="entry name" value="Rossmann-like_a/b/a_fold"/>
</dbReference>
<evidence type="ECO:0000256" key="7">
    <source>
        <dbReference type="ARBA" id="ARBA00022884"/>
    </source>
</evidence>
<dbReference type="PANTHER" id="PTHR11933:SF5">
    <property type="entry name" value="MITOCHONDRIAL TRNA-SPECIFIC 2-THIOURIDYLASE 1"/>
    <property type="match status" value="1"/>
</dbReference>
<dbReference type="Gene3D" id="3.40.50.620">
    <property type="entry name" value="HUPs"/>
    <property type="match status" value="1"/>
</dbReference>
<dbReference type="Pfam" id="PF20259">
    <property type="entry name" value="tRNA_Me_trans_M"/>
    <property type="match status" value="1"/>
</dbReference>
<dbReference type="NCBIfam" id="NF001138">
    <property type="entry name" value="PRK00143.1"/>
    <property type="match status" value="1"/>
</dbReference>
<dbReference type="EC" id="2.8.1.13" evidence="11"/>
<evidence type="ECO:0000256" key="5">
    <source>
        <dbReference type="ARBA" id="ARBA00022741"/>
    </source>
</evidence>
<dbReference type="GO" id="GO:0000049">
    <property type="term" value="F:tRNA binding"/>
    <property type="evidence" value="ECO:0007669"/>
    <property type="project" value="UniProtKB-KW"/>
</dbReference>
<dbReference type="Proteomes" id="UP000199288">
    <property type="component" value="Unassembled WGS sequence"/>
</dbReference>
<protein>
    <recommendedName>
        <fullName evidence="11">tRNA-specific 2-thiouridylase MnmA</fullName>
        <ecNumber evidence="11">2.8.1.13</ecNumber>
    </recommendedName>
</protein>
<dbReference type="InterPro" id="IPR046884">
    <property type="entry name" value="MnmA-like_central"/>
</dbReference>
<dbReference type="AlphaFoldDB" id="A0A1H3VTF0"/>
<dbReference type="Pfam" id="PF03054">
    <property type="entry name" value="tRNA_Me_trans"/>
    <property type="match status" value="1"/>
</dbReference>
<dbReference type="GO" id="GO:0005737">
    <property type="term" value="C:cytoplasm"/>
    <property type="evidence" value="ECO:0007669"/>
    <property type="project" value="UniProtKB-SubCell"/>
</dbReference>
<feature type="active site" description="Nucleophile" evidence="11">
    <location>
        <position position="101"/>
    </location>
</feature>
<feature type="binding site" evidence="11">
    <location>
        <begin position="6"/>
        <end position="13"/>
    </location>
    <ligand>
        <name>ATP</name>
        <dbReference type="ChEBI" id="CHEBI:30616"/>
    </ligand>
</feature>